<evidence type="ECO:0000313" key="1">
    <source>
        <dbReference type="EMBL" id="KAI4825217.1"/>
    </source>
</evidence>
<sequence length="154" mass="17231">MQSLSAPERAFIEDPARLDTWKEENDYEFPSLTVSPAVGEWQEERGKLLSLKTPILGSFSSCGKKQLYQCCVKTLHIRLLAEVKESRYVATKGVTLTLINAIFATAKLAIWRTRKNQMLGQGWTDVVKSVKGLFGGVNHVLCTTREDGTLELNL</sequence>
<reference evidence="1" key="1">
    <citation type="submission" date="2022-05" db="EMBL/GenBank/DDBJ databases">
        <title>Chromosome-level genome of Chaenocephalus aceratus.</title>
        <authorList>
            <person name="Park H."/>
        </authorList>
    </citation>
    <scope>NUCLEOTIDE SEQUENCE</scope>
    <source>
        <strain evidence="1">KU_202001</strain>
    </source>
</reference>
<proteinExistence type="predicted"/>
<dbReference type="Proteomes" id="UP001057452">
    <property type="component" value="Chromosome 6"/>
</dbReference>
<protein>
    <submittedName>
        <fullName evidence="1">Uncharacterized protein</fullName>
    </submittedName>
</protein>
<evidence type="ECO:0000313" key="2">
    <source>
        <dbReference type="Proteomes" id="UP001057452"/>
    </source>
</evidence>
<keyword evidence="2" id="KW-1185">Reference proteome</keyword>
<accession>A0ACB9XG22</accession>
<gene>
    <name evidence="1" type="ORF">KUCAC02_020904</name>
</gene>
<name>A0ACB9XG22_CHAAC</name>
<organism evidence="1 2">
    <name type="scientific">Chaenocephalus aceratus</name>
    <name type="common">Blackfin icefish</name>
    <name type="synonym">Chaenichthys aceratus</name>
    <dbReference type="NCBI Taxonomy" id="36190"/>
    <lineage>
        <taxon>Eukaryota</taxon>
        <taxon>Metazoa</taxon>
        <taxon>Chordata</taxon>
        <taxon>Craniata</taxon>
        <taxon>Vertebrata</taxon>
        <taxon>Euteleostomi</taxon>
        <taxon>Actinopterygii</taxon>
        <taxon>Neopterygii</taxon>
        <taxon>Teleostei</taxon>
        <taxon>Neoteleostei</taxon>
        <taxon>Acanthomorphata</taxon>
        <taxon>Eupercaria</taxon>
        <taxon>Perciformes</taxon>
        <taxon>Notothenioidei</taxon>
        <taxon>Channichthyidae</taxon>
        <taxon>Chaenocephalus</taxon>
    </lineage>
</organism>
<dbReference type="EMBL" id="CM043790">
    <property type="protein sequence ID" value="KAI4825217.1"/>
    <property type="molecule type" value="Genomic_DNA"/>
</dbReference>
<comment type="caution">
    <text evidence="1">The sequence shown here is derived from an EMBL/GenBank/DDBJ whole genome shotgun (WGS) entry which is preliminary data.</text>
</comment>